<reference evidence="1" key="1">
    <citation type="submission" date="2016-06" db="EMBL/GenBank/DDBJ databases">
        <title>Draft genome of Moraxella osloensis CCUG 67237.</title>
        <authorList>
            <person name="Salva-Serra F."/>
            <person name="Engstrom-Jakobsson H."/>
            <person name="Thorell K."/>
            <person name="Gonzales-Siles L."/>
            <person name="Karlsson R."/>
            <person name="Boulund F."/>
            <person name="Engstrand L."/>
            <person name="Kristiansson E."/>
            <person name="Moore E."/>
        </authorList>
    </citation>
    <scope>NUCLEOTIDE SEQUENCE [LARGE SCALE GENOMIC DNA]</scope>
    <source>
        <strain evidence="1">CCUG 67237</strain>
    </source>
</reference>
<organism evidence="1">
    <name type="scientific">Faucicola osloensis</name>
    <name type="common">Moraxella osloensis</name>
    <dbReference type="NCBI Taxonomy" id="34062"/>
    <lineage>
        <taxon>Bacteria</taxon>
        <taxon>Pseudomonadati</taxon>
        <taxon>Pseudomonadota</taxon>
        <taxon>Gammaproteobacteria</taxon>
        <taxon>Moraxellales</taxon>
        <taxon>Moraxellaceae</taxon>
        <taxon>Faucicola</taxon>
    </lineage>
</organism>
<protein>
    <submittedName>
        <fullName evidence="1">Uncharacterized protein</fullName>
    </submittedName>
</protein>
<evidence type="ECO:0000313" key="1">
    <source>
        <dbReference type="EMBL" id="OBX64094.1"/>
    </source>
</evidence>
<name>A0AA91FIX1_FAUOS</name>
<dbReference type="EMBL" id="LZMT01000020">
    <property type="protein sequence ID" value="OBX64094.1"/>
    <property type="molecule type" value="Genomic_DNA"/>
</dbReference>
<dbReference type="AlphaFoldDB" id="A0AA91FIX1"/>
<proteinExistence type="predicted"/>
<sequence length="88" mass="9936">MYAANHDHCVWRRAYIHLTTKQPVMIDDNSFAKKNPDFAPIAKSLDNINDNINDNIIKQAQKLMAVKINVSHKKTAQSHDLGGFLSGF</sequence>
<gene>
    <name evidence="1" type="ORF">A9299_10190</name>
</gene>
<comment type="caution">
    <text evidence="1">The sequence shown here is derived from an EMBL/GenBank/DDBJ whole genome shotgun (WGS) entry which is preliminary data.</text>
</comment>
<accession>A0AA91FIX1</accession>